<evidence type="ECO:0000313" key="8">
    <source>
        <dbReference type="EMBL" id="RUS91935.1"/>
    </source>
</evidence>
<organism evidence="8 9">
    <name type="scientific">Elysia chlorotica</name>
    <name type="common">Eastern emerald elysia</name>
    <name type="synonym">Sea slug</name>
    <dbReference type="NCBI Taxonomy" id="188477"/>
    <lineage>
        <taxon>Eukaryota</taxon>
        <taxon>Metazoa</taxon>
        <taxon>Spiralia</taxon>
        <taxon>Lophotrochozoa</taxon>
        <taxon>Mollusca</taxon>
        <taxon>Gastropoda</taxon>
        <taxon>Heterobranchia</taxon>
        <taxon>Euthyneura</taxon>
        <taxon>Panpulmonata</taxon>
        <taxon>Sacoglossa</taxon>
        <taxon>Placobranchoidea</taxon>
        <taxon>Plakobranchidae</taxon>
        <taxon>Elysia</taxon>
    </lineage>
</organism>
<evidence type="ECO:0000256" key="4">
    <source>
        <dbReference type="ARBA" id="ARBA00022989"/>
    </source>
</evidence>
<dbReference type="EMBL" id="RQTK01000004">
    <property type="protein sequence ID" value="RUS91935.1"/>
    <property type="molecule type" value="Genomic_DNA"/>
</dbReference>
<feature type="transmembrane region" description="Helical" evidence="7">
    <location>
        <begin position="293"/>
        <end position="319"/>
    </location>
</feature>
<evidence type="ECO:0000256" key="6">
    <source>
        <dbReference type="SAM" id="MobiDB-lite"/>
    </source>
</evidence>
<evidence type="ECO:0000256" key="2">
    <source>
        <dbReference type="ARBA" id="ARBA00022448"/>
    </source>
</evidence>
<dbReference type="SUPFAM" id="SSF161070">
    <property type="entry name" value="SNF-like"/>
    <property type="match status" value="1"/>
</dbReference>
<feature type="transmembrane region" description="Helical" evidence="7">
    <location>
        <begin position="339"/>
        <end position="358"/>
    </location>
</feature>
<evidence type="ECO:0000256" key="5">
    <source>
        <dbReference type="ARBA" id="ARBA00023136"/>
    </source>
</evidence>
<evidence type="ECO:0000313" key="9">
    <source>
        <dbReference type="Proteomes" id="UP000271974"/>
    </source>
</evidence>
<dbReference type="Proteomes" id="UP000271974">
    <property type="component" value="Unassembled WGS sequence"/>
</dbReference>
<dbReference type="OrthoDB" id="6151322at2759"/>
<reference evidence="8 9" key="1">
    <citation type="submission" date="2019-01" db="EMBL/GenBank/DDBJ databases">
        <title>A draft genome assembly of the solar-powered sea slug Elysia chlorotica.</title>
        <authorList>
            <person name="Cai H."/>
            <person name="Li Q."/>
            <person name="Fang X."/>
            <person name="Li J."/>
            <person name="Curtis N.E."/>
            <person name="Altenburger A."/>
            <person name="Shibata T."/>
            <person name="Feng M."/>
            <person name="Maeda T."/>
            <person name="Schwartz J.A."/>
            <person name="Shigenobu S."/>
            <person name="Lundholm N."/>
            <person name="Nishiyama T."/>
            <person name="Yang H."/>
            <person name="Hasebe M."/>
            <person name="Li S."/>
            <person name="Pierce S.K."/>
            <person name="Wang J."/>
        </authorList>
    </citation>
    <scope>NUCLEOTIDE SEQUENCE [LARGE SCALE GENOMIC DNA]</scope>
    <source>
        <strain evidence="8">EC2010</strain>
        <tissue evidence="8">Whole organism of an adult</tissue>
    </source>
</reference>
<evidence type="ECO:0000256" key="3">
    <source>
        <dbReference type="ARBA" id="ARBA00022692"/>
    </source>
</evidence>
<accession>A0A3S1BUL0</accession>
<feature type="region of interest" description="Disordered" evidence="6">
    <location>
        <begin position="428"/>
        <end position="530"/>
    </location>
</feature>
<dbReference type="GO" id="GO:0016020">
    <property type="term" value="C:membrane"/>
    <property type="evidence" value="ECO:0007669"/>
    <property type="project" value="UniProtKB-SubCell"/>
</dbReference>
<keyword evidence="3 7" id="KW-0812">Transmembrane</keyword>
<keyword evidence="2" id="KW-0813">Transport</keyword>
<keyword evidence="4 7" id="KW-1133">Transmembrane helix</keyword>
<feature type="transmembrane region" description="Helical" evidence="7">
    <location>
        <begin position="229"/>
        <end position="254"/>
    </location>
</feature>
<keyword evidence="9" id="KW-1185">Reference proteome</keyword>
<dbReference type="InterPro" id="IPR000175">
    <property type="entry name" value="Na/ntran_symport"/>
</dbReference>
<proteinExistence type="predicted"/>
<feature type="transmembrane region" description="Helical" evidence="7">
    <location>
        <begin position="260"/>
        <end position="281"/>
    </location>
</feature>
<comment type="subcellular location">
    <subcellularLocation>
        <location evidence="1">Membrane</location>
        <topology evidence="1">Multi-pass membrane protein</topology>
    </subcellularLocation>
</comment>
<feature type="transmembrane region" description="Helical" evidence="7">
    <location>
        <begin position="187"/>
        <end position="209"/>
    </location>
</feature>
<feature type="region of interest" description="Disordered" evidence="6">
    <location>
        <begin position="376"/>
        <end position="397"/>
    </location>
</feature>
<comment type="caution">
    <text evidence="8">The sequence shown here is derived from an EMBL/GenBank/DDBJ whole genome shotgun (WGS) entry which is preliminary data.</text>
</comment>
<dbReference type="AlphaFoldDB" id="A0A3S1BUL0"/>
<keyword evidence="5 7" id="KW-0472">Membrane</keyword>
<evidence type="ECO:0000256" key="1">
    <source>
        <dbReference type="ARBA" id="ARBA00004141"/>
    </source>
</evidence>
<evidence type="ECO:0000256" key="7">
    <source>
        <dbReference type="SAM" id="Phobius"/>
    </source>
</evidence>
<feature type="transmembrane region" description="Helical" evidence="7">
    <location>
        <begin position="120"/>
        <end position="146"/>
    </location>
</feature>
<feature type="transmembrane region" description="Helical" evidence="7">
    <location>
        <begin position="94"/>
        <end position="113"/>
    </location>
</feature>
<sequence length="611" mass="66369">MLSARLALCLSVHLSGIRWIRQGFERAGASDCPDAGHSARLRLCEHPQCPGRLLLPPHQGWSAGQEGRSQNSQRGLDVAHFLSRPKIWLDSLDLHVYGLGLWAGTMPFVGTHLTCNKKVITLACGAVLGLYCVMPHLLLVTLAPYIDSMYDGGILGSEVGVKPGMAYLFVSVPHTFSKYNLSHFMAFLLYLTFIVVNLQHLSLHVLMIWENASAAIPRAVVAFFRRPPLMSAIFILISFLLTLPYLSQCGIYLYQIIRFYVDRLIFSLIIFSMVPCVIGFIRQESMRTPIDRIFMGVWYGGASVMAACFLIYNFVVYVYPEAVVAYEQRWAENLGWCVSIAPLVLGVTLGGLHTLFSLKGSLAQRLLNSWKTGSLSSGEGTFPGDGPSGDTGDTDLKYPPLGHRNLSLLAGHEAASPVSHARAPLLQAQASPASDLSKYAREPASRRLGRESGNQGPKVHRKKMKSAEPDMSKGGNHATPSKRHSQDVSLRKKRIEVVPGRKRKSTAGAIGRENSGFGEDEKTSSGHGIVSQDRQLSYQGDCCSSGACGCNSEGATGVYNPDTWNSTDIDGDGNGRGSVPIGYGTLHTTGTPKASVEVILKSASDGNMVRL</sequence>
<dbReference type="PROSITE" id="PS50267">
    <property type="entry name" value="NA_NEUROTRAN_SYMP_3"/>
    <property type="match status" value="1"/>
</dbReference>
<feature type="compositionally biased region" description="Basic and acidic residues" evidence="6">
    <location>
        <begin position="438"/>
        <end position="450"/>
    </location>
</feature>
<dbReference type="InterPro" id="IPR037272">
    <property type="entry name" value="SNS_sf"/>
</dbReference>
<name>A0A3S1BUL0_ELYCH</name>
<protein>
    <submittedName>
        <fullName evidence="8">Uncharacterized protein</fullName>
    </submittedName>
</protein>
<gene>
    <name evidence="8" type="ORF">EGW08_000337</name>
</gene>